<feature type="region of interest" description="Disordered" evidence="1">
    <location>
        <begin position="103"/>
        <end position="128"/>
    </location>
</feature>
<accession>A0AAF1BP30</accession>
<evidence type="ECO:0000256" key="1">
    <source>
        <dbReference type="SAM" id="MobiDB-lite"/>
    </source>
</evidence>
<feature type="compositionally biased region" description="Low complexity" evidence="1">
    <location>
        <begin position="49"/>
        <end position="68"/>
    </location>
</feature>
<feature type="region of interest" description="Disordered" evidence="1">
    <location>
        <begin position="47"/>
        <end position="79"/>
    </location>
</feature>
<dbReference type="GeneID" id="87805579"/>
<name>A0AAF1BP30_9TREE</name>
<dbReference type="EMBL" id="CP086715">
    <property type="protein sequence ID" value="WOO78793.1"/>
    <property type="molecule type" value="Genomic_DNA"/>
</dbReference>
<evidence type="ECO:0000313" key="3">
    <source>
        <dbReference type="Proteomes" id="UP000827549"/>
    </source>
</evidence>
<dbReference type="AlphaFoldDB" id="A0AAF1BP30"/>
<keyword evidence="3" id="KW-1185">Reference proteome</keyword>
<dbReference type="Proteomes" id="UP000827549">
    <property type="component" value="Chromosome 2"/>
</dbReference>
<feature type="region of interest" description="Disordered" evidence="1">
    <location>
        <begin position="228"/>
        <end position="288"/>
    </location>
</feature>
<protein>
    <submittedName>
        <fullName evidence="2">Uncharacterized protein</fullName>
    </submittedName>
</protein>
<feature type="compositionally biased region" description="Low complexity" evidence="1">
    <location>
        <begin position="103"/>
        <end position="124"/>
    </location>
</feature>
<feature type="region of interest" description="Disordered" evidence="1">
    <location>
        <begin position="1"/>
        <end position="25"/>
    </location>
</feature>
<proteinExistence type="predicted"/>
<sequence length="288" mass="30930">MPQAVPLRVPGRNRGRNSLPGSDEISHLSLGEVRDRLARNERVLNTSLFSTSPTASSSFGSGFSPTAPRQVPTSDAPDPVRDRLLAVREQLLAREAELLADGMSGMSLSPSSPSRLASSPPTRSGKARALDAIRQGELNLAPNSMVLPMSETLALQERDFDNQTAARFAQAMSLHRPDSGRGKQRGHIDDELGRAQQAARYARARVAEDEDDDLFDTDEAYAAAQVYASGHEDAGNGLPLATARARRSEGYDEDMRENSDEDEDEFAEGNDEYAGGGVGSYGAGPDRG</sequence>
<organism evidence="2 3">
    <name type="scientific">Vanrija pseudolonga</name>
    <dbReference type="NCBI Taxonomy" id="143232"/>
    <lineage>
        <taxon>Eukaryota</taxon>
        <taxon>Fungi</taxon>
        <taxon>Dikarya</taxon>
        <taxon>Basidiomycota</taxon>
        <taxon>Agaricomycotina</taxon>
        <taxon>Tremellomycetes</taxon>
        <taxon>Trichosporonales</taxon>
        <taxon>Trichosporonaceae</taxon>
        <taxon>Vanrija</taxon>
    </lineage>
</organism>
<reference evidence="2" key="1">
    <citation type="submission" date="2023-10" db="EMBL/GenBank/DDBJ databases">
        <authorList>
            <person name="Noh H."/>
        </authorList>
    </citation>
    <scope>NUCLEOTIDE SEQUENCE</scope>
    <source>
        <strain evidence="2">DUCC4014</strain>
    </source>
</reference>
<evidence type="ECO:0000313" key="2">
    <source>
        <dbReference type="EMBL" id="WOO78793.1"/>
    </source>
</evidence>
<feature type="compositionally biased region" description="Acidic residues" evidence="1">
    <location>
        <begin position="251"/>
        <end position="271"/>
    </location>
</feature>
<dbReference type="RefSeq" id="XP_062624825.1">
    <property type="nucleotide sequence ID" value="XM_062768841.1"/>
</dbReference>
<gene>
    <name evidence="2" type="ORF">LOC62_02G002331</name>
</gene>